<name>A0A2N6NP22_BEABA</name>
<dbReference type="AlphaFoldDB" id="A0A2N6NP22"/>
<proteinExistence type="predicted"/>
<comment type="caution">
    <text evidence="1">The sequence shown here is derived from an EMBL/GenBank/DDBJ whole genome shotgun (WGS) entry which is preliminary data.</text>
</comment>
<protein>
    <submittedName>
        <fullName evidence="1">Uncharacterized protein</fullName>
    </submittedName>
</protein>
<gene>
    <name evidence="1" type="ORF">BM221_005596</name>
</gene>
<reference evidence="1 2" key="1">
    <citation type="journal article" date="2016" name="Appl. Microbiol. Biotechnol.">
        <title>Characterization of T-DNA insertion mutants with decreased virulence in the entomopathogenic fungus Beauveria bassiana JEF-007.</title>
        <authorList>
            <person name="Kim S."/>
            <person name="Lee S.J."/>
            <person name="Nai Y.S."/>
            <person name="Yu J.S."/>
            <person name="Lee M.R."/>
            <person name="Yang Y.T."/>
            <person name="Kim J.S."/>
        </authorList>
    </citation>
    <scope>NUCLEOTIDE SEQUENCE [LARGE SCALE GENOMIC DNA]</scope>
    <source>
        <strain evidence="1 2">JEF-007</strain>
    </source>
</reference>
<evidence type="ECO:0000313" key="1">
    <source>
        <dbReference type="EMBL" id="PMB69010.1"/>
    </source>
</evidence>
<accession>A0A2N6NP22</accession>
<dbReference type="EMBL" id="MRVG01000005">
    <property type="protein sequence ID" value="PMB69010.1"/>
    <property type="molecule type" value="Genomic_DNA"/>
</dbReference>
<sequence>MARMMTVKDLRDLRACTEAACAAPLLAEEASGPGINSLSSSSFSSRILGAGPPPTGISVVVGLTDGGVMDDWRRMRLRKRPLEARGPAMLYLILDT</sequence>
<organism evidence="1 2">
    <name type="scientific">Beauveria bassiana</name>
    <name type="common">White muscardine disease fungus</name>
    <name type="synonym">Tritirachium shiotae</name>
    <dbReference type="NCBI Taxonomy" id="176275"/>
    <lineage>
        <taxon>Eukaryota</taxon>
        <taxon>Fungi</taxon>
        <taxon>Dikarya</taxon>
        <taxon>Ascomycota</taxon>
        <taxon>Pezizomycotina</taxon>
        <taxon>Sordariomycetes</taxon>
        <taxon>Hypocreomycetidae</taxon>
        <taxon>Hypocreales</taxon>
        <taxon>Cordycipitaceae</taxon>
        <taxon>Beauveria</taxon>
    </lineage>
</organism>
<dbReference type="Proteomes" id="UP000235728">
    <property type="component" value="Unassembled WGS sequence"/>
</dbReference>
<evidence type="ECO:0000313" key="2">
    <source>
        <dbReference type="Proteomes" id="UP000235728"/>
    </source>
</evidence>